<evidence type="ECO:0000259" key="6">
    <source>
        <dbReference type="Pfam" id="PF08543"/>
    </source>
</evidence>
<protein>
    <recommendedName>
        <fullName evidence="1">pyridoxal kinase</fullName>
        <ecNumber evidence="1">2.7.1.35</ecNumber>
    </recommendedName>
</protein>
<evidence type="ECO:0000256" key="5">
    <source>
        <dbReference type="ARBA" id="ARBA00022840"/>
    </source>
</evidence>
<keyword evidence="8" id="KW-1185">Reference proteome</keyword>
<dbReference type="GO" id="GO:0008478">
    <property type="term" value="F:pyridoxal kinase activity"/>
    <property type="evidence" value="ECO:0007669"/>
    <property type="project" value="UniProtKB-EC"/>
</dbReference>
<keyword evidence="3" id="KW-0547">Nucleotide-binding</keyword>
<proteinExistence type="predicted"/>
<dbReference type="Proteomes" id="UP000256253">
    <property type="component" value="Unassembled WGS sequence"/>
</dbReference>
<dbReference type="InterPro" id="IPR004625">
    <property type="entry name" value="PyrdxlKinase"/>
</dbReference>
<dbReference type="AlphaFoldDB" id="A0A3D9UJ49"/>
<evidence type="ECO:0000256" key="1">
    <source>
        <dbReference type="ARBA" id="ARBA00012104"/>
    </source>
</evidence>
<dbReference type="SUPFAM" id="SSF53613">
    <property type="entry name" value="Ribokinase-like"/>
    <property type="match status" value="1"/>
</dbReference>
<dbReference type="OrthoDB" id="9800808at2"/>
<dbReference type="EMBL" id="QTUA01000001">
    <property type="protein sequence ID" value="REF29462.1"/>
    <property type="molecule type" value="Genomic_DNA"/>
</dbReference>
<dbReference type="PANTHER" id="PTHR10534">
    <property type="entry name" value="PYRIDOXAL KINASE"/>
    <property type="match status" value="1"/>
</dbReference>
<gene>
    <name evidence="7" type="ORF">DFJ65_0413</name>
</gene>
<dbReference type="NCBIfam" id="TIGR00687">
    <property type="entry name" value="pyridox_kin"/>
    <property type="match status" value="1"/>
</dbReference>
<comment type="caution">
    <text evidence="7">The sequence shown here is derived from an EMBL/GenBank/DDBJ whole genome shotgun (WGS) entry which is preliminary data.</text>
</comment>
<dbReference type="EC" id="2.7.1.35" evidence="1"/>
<accession>A0A3D9UJ49</accession>
<dbReference type="Gene3D" id="3.40.1190.20">
    <property type="match status" value="1"/>
</dbReference>
<keyword evidence="4 7" id="KW-0418">Kinase</keyword>
<name>A0A3D9UJ49_9MICO</name>
<dbReference type="Pfam" id="PF08543">
    <property type="entry name" value="Phos_pyr_kin"/>
    <property type="match status" value="1"/>
</dbReference>
<dbReference type="InterPro" id="IPR013749">
    <property type="entry name" value="PM/HMP-P_kinase-1"/>
</dbReference>
<evidence type="ECO:0000256" key="3">
    <source>
        <dbReference type="ARBA" id="ARBA00022741"/>
    </source>
</evidence>
<dbReference type="RefSeq" id="WP_115924049.1">
    <property type="nucleotide sequence ID" value="NZ_QTUA01000001.1"/>
</dbReference>
<dbReference type="CDD" id="cd01173">
    <property type="entry name" value="pyridoxal_pyridoxamine_kinase"/>
    <property type="match status" value="1"/>
</dbReference>
<reference evidence="7 8" key="1">
    <citation type="submission" date="2018-08" db="EMBL/GenBank/DDBJ databases">
        <title>Sequencing the genomes of 1000 actinobacteria strains.</title>
        <authorList>
            <person name="Klenk H.-P."/>
        </authorList>
    </citation>
    <scope>NUCLEOTIDE SEQUENCE [LARGE SCALE GENOMIC DNA]</scope>
    <source>
        <strain evidence="7 8">DSM 22967</strain>
    </source>
</reference>
<sequence>MKILSIQSSVAYGHAGNSSAVFPLQRLGHEVWPVYTVHFSNHTGYGEWRGPVFEPETVRDVITGIEERGVLPDCDAVLSGYMGADTIGDVILDAVARVKEANPKAIYCADPVMGDVGRGFFVRPGIPEFMRDKVIAAADVVTPNQWELQYLTGEREIHTVAELLDAARAIRERGPETVLVTSVQTDETPADSVQLAVVNGEGAWIVTTPLLPMYVVGAGDATAAIFLAHLLTESADEALAATADSVFGIMETTHNAGTREIQLVGSQDLIANPTGRFLVSRLD</sequence>
<dbReference type="GO" id="GO:0005524">
    <property type="term" value="F:ATP binding"/>
    <property type="evidence" value="ECO:0007669"/>
    <property type="project" value="UniProtKB-KW"/>
</dbReference>
<organism evidence="7 8">
    <name type="scientific">Calidifontibacter indicus</name>
    <dbReference type="NCBI Taxonomy" id="419650"/>
    <lineage>
        <taxon>Bacteria</taxon>
        <taxon>Bacillati</taxon>
        <taxon>Actinomycetota</taxon>
        <taxon>Actinomycetes</taxon>
        <taxon>Micrococcales</taxon>
        <taxon>Dermacoccaceae</taxon>
        <taxon>Calidifontibacter</taxon>
    </lineage>
</organism>
<evidence type="ECO:0000313" key="8">
    <source>
        <dbReference type="Proteomes" id="UP000256253"/>
    </source>
</evidence>
<keyword evidence="5" id="KW-0067">ATP-binding</keyword>
<evidence type="ECO:0000256" key="2">
    <source>
        <dbReference type="ARBA" id="ARBA00022679"/>
    </source>
</evidence>
<evidence type="ECO:0000313" key="7">
    <source>
        <dbReference type="EMBL" id="REF29462.1"/>
    </source>
</evidence>
<dbReference type="GO" id="GO:0005829">
    <property type="term" value="C:cytosol"/>
    <property type="evidence" value="ECO:0007669"/>
    <property type="project" value="TreeGrafter"/>
</dbReference>
<dbReference type="InterPro" id="IPR029056">
    <property type="entry name" value="Ribokinase-like"/>
</dbReference>
<keyword evidence="2" id="KW-0808">Transferase</keyword>
<dbReference type="PANTHER" id="PTHR10534:SF2">
    <property type="entry name" value="PYRIDOXAL KINASE"/>
    <property type="match status" value="1"/>
</dbReference>
<dbReference type="GO" id="GO:0009443">
    <property type="term" value="P:pyridoxal 5'-phosphate salvage"/>
    <property type="evidence" value="ECO:0007669"/>
    <property type="project" value="InterPro"/>
</dbReference>
<dbReference type="NCBIfam" id="NF004398">
    <property type="entry name" value="PRK05756.1"/>
    <property type="match status" value="1"/>
</dbReference>
<evidence type="ECO:0000256" key="4">
    <source>
        <dbReference type="ARBA" id="ARBA00022777"/>
    </source>
</evidence>
<feature type="domain" description="Pyridoxamine kinase/Phosphomethylpyrimidine kinase" evidence="6">
    <location>
        <begin position="80"/>
        <end position="254"/>
    </location>
</feature>